<feature type="compositionally biased region" description="Polar residues" evidence="1">
    <location>
        <begin position="115"/>
        <end position="125"/>
    </location>
</feature>
<evidence type="ECO:0000313" key="4">
    <source>
        <dbReference type="WBParaSite" id="TREG1_19470.3"/>
    </source>
</evidence>
<proteinExistence type="predicted"/>
<reference evidence="2" key="1">
    <citation type="submission" date="2022-06" db="EMBL/GenBank/DDBJ databases">
        <authorList>
            <person name="Berger JAMES D."/>
            <person name="Berger JAMES D."/>
        </authorList>
    </citation>
    <scope>NUCLEOTIDE SEQUENCE [LARGE SCALE GENOMIC DNA]</scope>
</reference>
<protein>
    <submittedName>
        <fullName evidence="3 4">Uncharacterized protein</fullName>
    </submittedName>
</protein>
<sequence length="199" mass="23002">MWTEYISPTALEKARYLSLWERNKVLKLYEAGKDIEFIANSIGRGTATVWRIISGTWRPKRSNVTIMDLIKERRMLRKVKANRNKILKKLRSARSDSASHRSDEDENSMRYSLRSSVRLTRSQDVSESENKDNPSSTGLAELFPRCESGKPPSVHDVIAFLCSKEVRSKCKTWWPKCEDEKDSDTDDPASKCWLIRLSD</sequence>
<name>A0AA85JGN5_TRIRE</name>
<evidence type="ECO:0000313" key="3">
    <source>
        <dbReference type="WBParaSite" id="TREG1_19470.1"/>
    </source>
</evidence>
<dbReference type="WBParaSite" id="TREG1_19470.1">
    <property type="protein sequence ID" value="TREG1_19470.1"/>
    <property type="gene ID" value="TREG1_19470"/>
</dbReference>
<organism evidence="2 4">
    <name type="scientific">Trichobilharzia regenti</name>
    <name type="common">Nasal bird schistosome</name>
    <dbReference type="NCBI Taxonomy" id="157069"/>
    <lineage>
        <taxon>Eukaryota</taxon>
        <taxon>Metazoa</taxon>
        <taxon>Spiralia</taxon>
        <taxon>Lophotrochozoa</taxon>
        <taxon>Platyhelminthes</taxon>
        <taxon>Trematoda</taxon>
        <taxon>Digenea</taxon>
        <taxon>Strigeidida</taxon>
        <taxon>Schistosomatoidea</taxon>
        <taxon>Schistosomatidae</taxon>
        <taxon>Trichobilharzia</taxon>
    </lineage>
</organism>
<keyword evidence="2" id="KW-1185">Reference proteome</keyword>
<feature type="region of interest" description="Disordered" evidence="1">
    <location>
        <begin position="115"/>
        <end position="143"/>
    </location>
</feature>
<evidence type="ECO:0000313" key="2">
    <source>
        <dbReference type="Proteomes" id="UP000050795"/>
    </source>
</evidence>
<accession>A0AA85JGN5</accession>
<feature type="compositionally biased region" description="Basic and acidic residues" evidence="1">
    <location>
        <begin position="93"/>
        <end position="103"/>
    </location>
</feature>
<dbReference type="AlphaFoldDB" id="A0AA85JGN5"/>
<dbReference type="WBParaSite" id="TREG1_19470.3">
    <property type="protein sequence ID" value="TREG1_19470.3"/>
    <property type="gene ID" value="TREG1_19470"/>
</dbReference>
<feature type="region of interest" description="Disordered" evidence="1">
    <location>
        <begin position="91"/>
        <end position="110"/>
    </location>
</feature>
<evidence type="ECO:0000256" key="1">
    <source>
        <dbReference type="SAM" id="MobiDB-lite"/>
    </source>
</evidence>
<dbReference type="Proteomes" id="UP000050795">
    <property type="component" value="Unassembled WGS sequence"/>
</dbReference>
<reference evidence="3 4" key="2">
    <citation type="submission" date="2023-11" db="UniProtKB">
        <authorList>
            <consortium name="WormBaseParasite"/>
        </authorList>
    </citation>
    <scope>IDENTIFICATION</scope>
</reference>